<name>F6FG43_MYCHI</name>
<dbReference type="BioCyc" id="MHAE859194:G1GR7-1300-MONOMER"/>
<feature type="region of interest" description="Disordered" evidence="1">
    <location>
        <begin position="137"/>
        <end position="172"/>
    </location>
</feature>
<organism evidence="2 3">
    <name type="scientific">Mycoplasma haemofelis (strain Ohio2)</name>
    <dbReference type="NCBI Taxonomy" id="859194"/>
    <lineage>
        <taxon>Bacteria</taxon>
        <taxon>Bacillati</taxon>
        <taxon>Mycoplasmatota</taxon>
        <taxon>Mollicutes</taxon>
        <taxon>Mycoplasmataceae</taxon>
        <taxon>Mycoplasma</taxon>
    </lineage>
</organism>
<dbReference type="STRING" id="859194.MHF_1305"/>
<proteinExistence type="predicted"/>
<dbReference type="AlphaFoldDB" id="F6FG43"/>
<evidence type="ECO:0000256" key="1">
    <source>
        <dbReference type="SAM" id="MobiDB-lite"/>
    </source>
</evidence>
<protein>
    <submittedName>
        <fullName evidence="2">Uncharacterized protein</fullName>
    </submittedName>
</protein>
<reference evidence="2 3" key="1">
    <citation type="journal article" date="2011" name="J. Bacteriol.">
        <title>Complete genome sequences of two hemotropic Mycoplasmas, Mycoplasma haemofelis strain Ohio2 and Mycoplasma suis strain Illinois.</title>
        <authorList>
            <person name="Messick J.B."/>
            <person name="Santos A.P."/>
            <person name="Guimaraes A.M."/>
        </authorList>
    </citation>
    <scope>NUCLEOTIDE SEQUENCE [LARGE SCALE GENOMIC DNA]</scope>
    <source>
        <strain evidence="2 3">Ohio2</strain>
    </source>
</reference>
<evidence type="ECO:0000313" key="3">
    <source>
        <dbReference type="Proteomes" id="UP000007952"/>
    </source>
</evidence>
<dbReference type="Proteomes" id="UP000007952">
    <property type="component" value="Chromosome"/>
</dbReference>
<accession>F6FG43</accession>
<dbReference type="KEGG" id="mhf:MHF_1305"/>
<gene>
    <name evidence="2" type="ordered locus">MHF_1305</name>
</gene>
<reference key="2">
    <citation type="submission" date="2011-05" db="EMBL/GenBank/DDBJ databases">
        <title>The Genome of Mycoplasma haemofelis Strain Ohio2, a pathogenic hemoplasma of the cat.</title>
        <authorList>
            <person name="Santos A.P."/>
            <person name="Guimaraes A.M.S."/>
            <person name="SanMiguel P.J."/>
            <person name="Martin S.W."/>
            <person name="Messick J.B."/>
        </authorList>
    </citation>
    <scope>NUCLEOTIDE SEQUENCE</scope>
    <source>
        <strain>Ohio2</strain>
    </source>
</reference>
<evidence type="ECO:0000313" key="2">
    <source>
        <dbReference type="EMBL" id="AEG73541.1"/>
    </source>
</evidence>
<sequence length="215" mass="23429">MTTLTKAAAGMGALGTAAGGGVLLSKSPIFNKSKPTLRSEVEGDKWVFLTSRNTEEITKVLNAYKVNSPTVTLKFDGITGNESDASKKLLEKCKELYEKPSDTPSKEDLLKKLKKWCVIPKTVNQRLGDLNYTALSTNGPTQGTTESNDWKQKSQSHTSSSNNKFTGISVTGTGNDDAGAKALREHCKTKLEVNSFSEDFQDTLEKVKLWCSVTK</sequence>
<dbReference type="EMBL" id="CP002808">
    <property type="protein sequence ID" value="AEG73541.1"/>
    <property type="molecule type" value="Genomic_DNA"/>
</dbReference>
<dbReference type="HOGENOM" id="CLU_098620_3_0_14"/>